<dbReference type="InterPro" id="IPR002933">
    <property type="entry name" value="Peptidase_M20"/>
</dbReference>
<keyword evidence="7" id="KW-1185">Reference proteome</keyword>
<evidence type="ECO:0000313" key="6">
    <source>
        <dbReference type="EMBL" id="REH48206.1"/>
    </source>
</evidence>
<dbReference type="Pfam" id="PF07687">
    <property type="entry name" value="M20_dimer"/>
    <property type="match status" value="1"/>
</dbReference>
<dbReference type="InterPro" id="IPR050072">
    <property type="entry name" value="Peptidase_M20A"/>
</dbReference>
<reference evidence="6 7" key="1">
    <citation type="submission" date="2018-08" db="EMBL/GenBank/DDBJ databases">
        <title>Genomic Encyclopedia of Archaeal and Bacterial Type Strains, Phase II (KMG-II): from individual species to whole genera.</title>
        <authorList>
            <person name="Goeker M."/>
        </authorList>
    </citation>
    <scope>NUCLEOTIDE SEQUENCE [LARGE SCALE GENOMIC DNA]</scope>
    <source>
        <strain evidence="6 7">DSM 45791</strain>
    </source>
</reference>
<dbReference type="Gene3D" id="3.30.70.360">
    <property type="match status" value="1"/>
</dbReference>
<keyword evidence="2" id="KW-0479">Metal-binding</keyword>
<sequence>MTVDELLKRLVEIDSVNPSLVPGAAGEREIADFVAAWALESGLAVEVLEGTPGRPSVIVRTTNGGPGRRLMLCGHLDTVGFGDSKESYVDGDRLYGRGAYDMKAGLAAALIACRDANVESLAGEVVVACVADEEYASLGVQEVLATLSADAAIVCEPTESTIAVAHKGFVWTEIEVVGKAAHGSRPHLGVDAIMRTGPVLVALDRLNAALRGNQHPRLGPGNLHASIITGGREESTVPDRCVLTIERRTLPGESVADVERDVAELLASCQADDPSLVAKSRTTMSREPFETADDSPIVSALADVLGDAAEIAGVSYWADSAFISAAGIPTVLFGPSGDGAHAAVEWVSISDTVRCAETLTAAALRYCR</sequence>
<keyword evidence="4" id="KW-0862">Zinc</keyword>
<dbReference type="AlphaFoldDB" id="A0A3E0HPM6"/>
<name>A0A3E0HPM6_9PSEU</name>
<proteinExistence type="predicted"/>
<dbReference type="RefSeq" id="WP_116175016.1">
    <property type="nucleotide sequence ID" value="NZ_CP144375.1"/>
</dbReference>
<dbReference type="PANTHER" id="PTHR43808:SF25">
    <property type="entry name" value="PEPTIDASE M20 DIMERISATION DOMAIN-CONTAINING PROTEIN"/>
    <property type="match status" value="1"/>
</dbReference>
<accession>A0A3E0HPM6</accession>
<dbReference type="Gene3D" id="3.40.630.10">
    <property type="entry name" value="Zn peptidases"/>
    <property type="match status" value="1"/>
</dbReference>
<feature type="domain" description="Peptidase M20 dimerisation" evidence="5">
    <location>
        <begin position="164"/>
        <end position="268"/>
    </location>
</feature>
<gene>
    <name evidence="6" type="ORF">BCF44_10564</name>
</gene>
<dbReference type="SUPFAM" id="SSF55031">
    <property type="entry name" value="Bacterial exopeptidase dimerisation domain"/>
    <property type="match status" value="1"/>
</dbReference>
<protein>
    <submittedName>
        <fullName evidence="6">Acetylornithine deacetylase</fullName>
    </submittedName>
</protein>
<keyword evidence="3" id="KW-0378">Hydrolase</keyword>
<dbReference type="Proteomes" id="UP000256269">
    <property type="component" value="Unassembled WGS sequence"/>
</dbReference>
<dbReference type="PROSITE" id="PS00758">
    <property type="entry name" value="ARGE_DAPE_CPG2_1"/>
    <property type="match status" value="1"/>
</dbReference>
<dbReference type="InterPro" id="IPR011650">
    <property type="entry name" value="Peptidase_M20_dimer"/>
</dbReference>
<dbReference type="GO" id="GO:0046872">
    <property type="term" value="F:metal ion binding"/>
    <property type="evidence" value="ECO:0007669"/>
    <property type="project" value="UniProtKB-KW"/>
</dbReference>
<evidence type="ECO:0000256" key="1">
    <source>
        <dbReference type="ARBA" id="ARBA00001947"/>
    </source>
</evidence>
<dbReference type="InterPro" id="IPR001261">
    <property type="entry name" value="ArgE/DapE_CS"/>
</dbReference>
<dbReference type="SUPFAM" id="SSF53187">
    <property type="entry name" value="Zn-dependent exopeptidases"/>
    <property type="match status" value="1"/>
</dbReference>
<evidence type="ECO:0000259" key="5">
    <source>
        <dbReference type="Pfam" id="PF07687"/>
    </source>
</evidence>
<dbReference type="Pfam" id="PF01546">
    <property type="entry name" value="Peptidase_M20"/>
    <property type="match status" value="1"/>
</dbReference>
<dbReference type="PANTHER" id="PTHR43808">
    <property type="entry name" value="ACETYLORNITHINE DEACETYLASE"/>
    <property type="match status" value="1"/>
</dbReference>
<dbReference type="OrthoDB" id="7055905at2"/>
<dbReference type="EMBL" id="QUNO01000005">
    <property type="protein sequence ID" value="REH48206.1"/>
    <property type="molecule type" value="Genomic_DNA"/>
</dbReference>
<dbReference type="GO" id="GO:0016787">
    <property type="term" value="F:hydrolase activity"/>
    <property type="evidence" value="ECO:0007669"/>
    <property type="project" value="UniProtKB-KW"/>
</dbReference>
<dbReference type="InterPro" id="IPR036264">
    <property type="entry name" value="Bact_exopeptidase_dim_dom"/>
</dbReference>
<evidence type="ECO:0000313" key="7">
    <source>
        <dbReference type="Proteomes" id="UP000256269"/>
    </source>
</evidence>
<evidence type="ECO:0000256" key="4">
    <source>
        <dbReference type="ARBA" id="ARBA00022833"/>
    </source>
</evidence>
<evidence type="ECO:0000256" key="3">
    <source>
        <dbReference type="ARBA" id="ARBA00022801"/>
    </source>
</evidence>
<evidence type="ECO:0000256" key="2">
    <source>
        <dbReference type="ARBA" id="ARBA00022723"/>
    </source>
</evidence>
<comment type="caution">
    <text evidence="6">The sequence shown here is derived from an EMBL/GenBank/DDBJ whole genome shotgun (WGS) entry which is preliminary data.</text>
</comment>
<organism evidence="6 7">
    <name type="scientific">Kutzneria buriramensis</name>
    <dbReference type="NCBI Taxonomy" id="1045776"/>
    <lineage>
        <taxon>Bacteria</taxon>
        <taxon>Bacillati</taxon>
        <taxon>Actinomycetota</taxon>
        <taxon>Actinomycetes</taxon>
        <taxon>Pseudonocardiales</taxon>
        <taxon>Pseudonocardiaceae</taxon>
        <taxon>Kutzneria</taxon>
    </lineage>
</organism>
<comment type="cofactor">
    <cofactor evidence="1">
        <name>Zn(2+)</name>
        <dbReference type="ChEBI" id="CHEBI:29105"/>
    </cofactor>
</comment>